<keyword evidence="3" id="KW-0812">Transmembrane</keyword>
<name>A0ABD0WJ08_UMBPY</name>
<dbReference type="EMBL" id="JAGEUA010000009">
    <property type="protein sequence ID" value="KAL0965501.1"/>
    <property type="molecule type" value="Genomic_DNA"/>
</dbReference>
<keyword evidence="4" id="KW-0732">Signal</keyword>
<dbReference type="Proteomes" id="UP001557470">
    <property type="component" value="Unassembled WGS sequence"/>
</dbReference>
<evidence type="ECO:0000259" key="5">
    <source>
        <dbReference type="Pfam" id="PF26060"/>
    </source>
</evidence>
<keyword evidence="1" id="KW-0325">Glycoprotein</keyword>
<dbReference type="SUPFAM" id="SSF82171">
    <property type="entry name" value="DPP6 N-terminal domain-like"/>
    <property type="match status" value="1"/>
</dbReference>
<organism evidence="6 7">
    <name type="scientific">Umbra pygmaea</name>
    <name type="common">Eastern mudminnow</name>
    <dbReference type="NCBI Taxonomy" id="75934"/>
    <lineage>
        <taxon>Eukaryota</taxon>
        <taxon>Metazoa</taxon>
        <taxon>Chordata</taxon>
        <taxon>Craniata</taxon>
        <taxon>Vertebrata</taxon>
        <taxon>Euteleostomi</taxon>
        <taxon>Actinopterygii</taxon>
        <taxon>Neopterygii</taxon>
        <taxon>Teleostei</taxon>
        <taxon>Protacanthopterygii</taxon>
        <taxon>Esociformes</taxon>
        <taxon>Umbridae</taxon>
        <taxon>Umbra</taxon>
    </lineage>
</organism>
<feature type="domain" description="TGFBR3/Endoglin-like N-terminal" evidence="5">
    <location>
        <begin position="44"/>
        <end position="189"/>
    </location>
</feature>
<protein>
    <recommendedName>
        <fullName evidence="5">TGFBR3/Endoglin-like N-terminal domain-containing protein</fullName>
    </recommendedName>
</protein>
<proteinExistence type="predicted"/>
<reference evidence="6 7" key="1">
    <citation type="submission" date="2024-06" db="EMBL/GenBank/DDBJ databases">
        <authorList>
            <person name="Pan Q."/>
            <person name="Wen M."/>
            <person name="Jouanno E."/>
            <person name="Zahm M."/>
            <person name="Klopp C."/>
            <person name="Cabau C."/>
            <person name="Louis A."/>
            <person name="Berthelot C."/>
            <person name="Parey E."/>
            <person name="Roest Crollius H."/>
            <person name="Montfort J."/>
            <person name="Robinson-Rechavi M."/>
            <person name="Bouchez O."/>
            <person name="Lampietro C."/>
            <person name="Lopez Roques C."/>
            <person name="Donnadieu C."/>
            <person name="Postlethwait J."/>
            <person name="Bobe J."/>
            <person name="Verreycken H."/>
            <person name="Guiguen Y."/>
        </authorList>
    </citation>
    <scope>NUCLEOTIDE SEQUENCE [LARGE SCALE GENOMIC DNA]</scope>
    <source>
        <strain evidence="6">Up_M1</strain>
        <tissue evidence="6">Testis</tissue>
    </source>
</reference>
<keyword evidence="3" id="KW-1133">Transmembrane helix</keyword>
<comment type="caution">
    <text evidence="6">The sequence shown here is derived from an EMBL/GenBank/DDBJ whole genome shotgun (WGS) entry which is preliminary data.</text>
</comment>
<evidence type="ECO:0000256" key="1">
    <source>
        <dbReference type="ARBA" id="ARBA00023180"/>
    </source>
</evidence>
<feature type="region of interest" description="Disordered" evidence="2">
    <location>
        <begin position="534"/>
        <end position="569"/>
    </location>
</feature>
<sequence>MESCISMSLFPLLLLCLAITTSDSQETCEPVMVKDNQNDWIRLSEMPTGCWTSYTTKENKEVHILSVHINPAQTHMFNLNTSTAKPMHLIITTHTKDPLHIAVSSNPDVIIYVGNDSNIKLHNLDGQKKALPTGSEELVRWATEEFGGVTSFTTIQNPKKIIYTGRGTRFLSDNSNICTLKNEWHSLKQYLVVEADIPSSLLSCSKKLPNNYNEDELFIVNIPEDVSIRHVSVHINTERRIKLFLRGPKNTTWSLYNPIHTSFSSNNEIQLDFSNMMVNITPDVSNITDVADAVQKAALKRFNTNTFTYSEIRTKGTMIRLILGDEKQNTVSETAPTKIYPTTTSHSLMPLLMKLYTSPDYSSSLEPNTKVESNKRIYAEILGEVLGEMKMTIKVIRCFVRSKGLCPVVRDMPFRTEACFSTICPTRVSLSLDVLQDLASASWALECSVNLCYNVFCGAGGSVKSNLEVTQTFISSGPCIDFGLPAVLGIAFGGFLIGVLLIGALWLIKIRTGYTTGLDVGSSAANLSGCPCSLSSKRQPVSTNPSPSENSSANASIGSTQSTPTSSMA</sequence>
<feature type="compositionally biased region" description="Low complexity" evidence="2">
    <location>
        <begin position="542"/>
        <end position="556"/>
    </location>
</feature>
<feature type="compositionally biased region" description="Polar residues" evidence="2">
    <location>
        <begin position="557"/>
        <end position="569"/>
    </location>
</feature>
<dbReference type="AlphaFoldDB" id="A0ABD0WJ08"/>
<evidence type="ECO:0000256" key="3">
    <source>
        <dbReference type="SAM" id="Phobius"/>
    </source>
</evidence>
<evidence type="ECO:0000256" key="2">
    <source>
        <dbReference type="SAM" id="MobiDB-lite"/>
    </source>
</evidence>
<feature type="chain" id="PRO_5044862723" description="TGFBR3/Endoglin-like N-terminal domain-containing protein" evidence="4">
    <location>
        <begin position="25"/>
        <end position="569"/>
    </location>
</feature>
<feature type="transmembrane region" description="Helical" evidence="3">
    <location>
        <begin position="482"/>
        <end position="508"/>
    </location>
</feature>
<keyword evidence="7" id="KW-1185">Reference proteome</keyword>
<gene>
    <name evidence="6" type="ORF">UPYG_G00282150</name>
</gene>
<dbReference type="InterPro" id="IPR058899">
    <property type="entry name" value="TGFBR3/Endoglin-like_N"/>
</dbReference>
<feature type="signal peptide" evidence="4">
    <location>
        <begin position="1"/>
        <end position="24"/>
    </location>
</feature>
<evidence type="ECO:0000313" key="7">
    <source>
        <dbReference type="Proteomes" id="UP001557470"/>
    </source>
</evidence>
<evidence type="ECO:0000313" key="6">
    <source>
        <dbReference type="EMBL" id="KAL0965501.1"/>
    </source>
</evidence>
<evidence type="ECO:0000256" key="4">
    <source>
        <dbReference type="SAM" id="SignalP"/>
    </source>
</evidence>
<keyword evidence="3" id="KW-0472">Membrane</keyword>
<dbReference type="Pfam" id="PF26060">
    <property type="entry name" value="TGFBR3_N"/>
    <property type="match status" value="1"/>
</dbReference>
<accession>A0ABD0WJ08</accession>